<dbReference type="Gene3D" id="3.40.50.12780">
    <property type="entry name" value="N-terminal domain of ligase-like"/>
    <property type="match status" value="1"/>
</dbReference>
<sequence length="503" mass="52828">MLSVIDTGAPAPCPAPFNLAAYVLAAGQATPERIALQILRPGGAERWSYGRLTEAVLGVAGGLLDRGLKPGDRLMLRLGNGVSFPLAFLGAIAAGIVPVPTPAGLTAAEVARVAAVIRPAMIVAGPGIAIPDPAPCPVLTEAELRGFEGGPAPDWAMGDPDRLAYVVMTSGTSGTPRAVAHAHRAVWARRMMHDGWEGLGPTDRLFHAGALNWTYTLGTGLLDPWSVGATAMVMQDGTDIAQIPLLLKRFDVTIFAAVPGVYRKVLSDHAKISLPHLRHALSAGEKLPPALRAAWRAATGTDMHEALGMSECSTFISSAPARPAADGATGYAQPGRHVAVLDEGASPVPRGETGVLSIRTDDPGLFLGYLDGETIDAPQGDWFRTGDIVMMDEDGALHSLGRSDDMINAGGFRVSPAEIEAAMNAHPDVTACAAIALPVRQDVEVIALAYTGGATEGALQAHAETRLAPYKRPRLYLHRDALPTTANGKINRRALREEWKASQ</sequence>
<feature type="domain" description="AMP-dependent synthetase/ligase" evidence="2">
    <location>
        <begin position="28"/>
        <end position="370"/>
    </location>
</feature>
<dbReference type="GO" id="GO:0016878">
    <property type="term" value="F:acid-thiol ligase activity"/>
    <property type="evidence" value="ECO:0007669"/>
    <property type="project" value="TreeGrafter"/>
</dbReference>
<dbReference type="AlphaFoldDB" id="A0A2S8SCL0"/>
<dbReference type="EMBL" id="PVEP01000001">
    <property type="protein sequence ID" value="PQV58503.1"/>
    <property type="molecule type" value="Genomic_DNA"/>
</dbReference>
<dbReference type="GO" id="GO:0044550">
    <property type="term" value="P:secondary metabolite biosynthetic process"/>
    <property type="evidence" value="ECO:0007669"/>
    <property type="project" value="TreeGrafter"/>
</dbReference>
<feature type="domain" description="AMP-binding enzyme C-terminal" evidence="3">
    <location>
        <begin position="418"/>
        <end position="489"/>
    </location>
</feature>
<dbReference type="OrthoDB" id="9803968at2"/>
<dbReference type="PANTHER" id="PTHR43352:SF1">
    <property type="entry name" value="ANTHRANILATE--COA LIGASE"/>
    <property type="match status" value="1"/>
</dbReference>
<keyword evidence="5" id="KW-1185">Reference proteome</keyword>
<dbReference type="InterPro" id="IPR020845">
    <property type="entry name" value="AMP-binding_CS"/>
</dbReference>
<evidence type="ECO:0000256" key="1">
    <source>
        <dbReference type="ARBA" id="ARBA00022598"/>
    </source>
</evidence>
<evidence type="ECO:0000313" key="5">
    <source>
        <dbReference type="Proteomes" id="UP000238338"/>
    </source>
</evidence>
<dbReference type="SUPFAM" id="SSF56801">
    <property type="entry name" value="Acetyl-CoA synthetase-like"/>
    <property type="match status" value="1"/>
</dbReference>
<dbReference type="Pfam" id="PF13193">
    <property type="entry name" value="AMP-binding_C"/>
    <property type="match status" value="1"/>
</dbReference>
<gene>
    <name evidence="4" type="ORF">LX70_00315</name>
</gene>
<evidence type="ECO:0000259" key="3">
    <source>
        <dbReference type="Pfam" id="PF13193"/>
    </source>
</evidence>
<accession>A0A2S8SCL0</accession>
<dbReference type="Pfam" id="PF00501">
    <property type="entry name" value="AMP-binding"/>
    <property type="match status" value="1"/>
</dbReference>
<dbReference type="InterPro" id="IPR045851">
    <property type="entry name" value="AMP-bd_C_sf"/>
</dbReference>
<dbReference type="InterPro" id="IPR025110">
    <property type="entry name" value="AMP-bd_C"/>
</dbReference>
<reference evidence="4 5" key="1">
    <citation type="submission" date="2018-02" db="EMBL/GenBank/DDBJ databases">
        <title>Genomic Encyclopedia of Archaeal and Bacterial Type Strains, Phase II (KMG-II): from individual species to whole genera.</title>
        <authorList>
            <person name="Goeker M."/>
        </authorList>
    </citation>
    <scope>NUCLEOTIDE SEQUENCE [LARGE SCALE GENOMIC DNA]</scope>
    <source>
        <strain evidence="4 5">DSM 18921</strain>
    </source>
</reference>
<dbReference type="Proteomes" id="UP000238338">
    <property type="component" value="Unassembled WGS sequence"/>
</dbReference>
<dbReference type="PANTHER" id="PTHR43352">
    <property type="entry name" value="ACETYL-COA SYNTHETASE"/>
    <property type="match status" value="1"/>
</dbReference>
<evidence type="ECO:0000259" key="2">
    <source>
        <dbReference type="Pfam" id="PF00501"/>
    </source>
</evidence>
<evidence type="ECO:0000313" key="4">
    <source>
        <dbReference type="EMBL" id="PQV58503.1"/>
    </source>
</evidence>
<organism evidence="4 5">
    <name type="scientific">Albidovulum denitrificans</name>
    <dbReference type="NCBI Taxonomy" id="404881"/>
    <lineage>
        <taxon>Bacteria</taxon>
        <taxon>Pseudomonadati</taxon>
        <taxon>Pseudomonadota</taxon>
        <taxon>Alphaproteobacteria</taxon>
        <taxon>Rhodobacterales</taxon>
        <taxon>Paracoccaceae</taxon>
        <taxon>Albidovulum</taxon>
    </lineage>
</organism>
<protein>
    <submittedName>
        <fullName evidence="4">Acyl-CoA synthetase (AMP-forming)/AMP-acid ligase II</fullName>
    </submittedName>
</protein>
<comment type="caution">
    <text evidence="4">The sequence shown here is derived from an EMBL/GenBank/DDBJ whole genome shotgun (WGS) entry which is preliminary data.</text>
</comment>
<dbReference type="InterPro" id="IPR000873">
    <property type="entry name" value="AMP-dep_synth/lig_dom"/>
</dbReference>
<name>A0A2S8SCL0_9RHOB</name>
<dbReference type="InterPro" id="IPR042099">
    <property type="entry name" value="ANL_N_sf"/>
</dbReference>
<dbReference type="Gene3D" id="3.30.300.30">
    <property type="match status" value="1"/>
</dbReference>
<keyword evidence="1 4" id="KW-0436">Ligase</keyword>
<dbReference type="PROSITE" id="PS00455">
    <property type="entry name" value="AMP_BINDING"/>
    <property type="match status" value="1"/>
</dbReference>
<proteinExistence type="predicted"/>
<dbReference type="RefSeq" id="WP_105512777.1">
    <property type="nucleotide sequence ID" value="NZ_PVEP01000001.1"/>
</dbReference>